<feature type="region of interest" description="Disordered" evidence="1">
    <location>
        <begin position="182"/>
        <end position="236"/>
    </location>
</feature>
<feature type="compositionally biased region" description="Low complexity" evidence="1">
    <location>
        <begin position="198"/>
        <end position="213"/>
    </location>
</feature>
<dbReference type="RefSeq" id="WP_182707023.1">
    <property type="nucleotide sequence ID" value="NZ_JACJII010000001.1"/>
</dbReference>
<evidence type="ECO:0000313" key="3">
    <source>
        <dbReference type="Proteomes" id="UP000539313"/>
    </source>
</evidence>
<dbReference type="CDD" id="cd16387">
    <property type="entry name" value="ParB_N_Srx"/>
    <property type="match status" value="1"/>
</dbReference>
<dbReference type="EMBL" id="JACJII010000001">
    <property type="protein sequence ID" value="MBA9005974.1"/>
    <property type="molecule type" value="Genomic_DNA"/>
</dbReference>
<reference evidence="2 3" key="1">
    <citation type="submission" date="2020-08" db="EMBL/GenBank/DDBJ databases">
        <title>Sequencing the genomes of 1000 actinobacteria strains.</title>
        <authorList>
            <person name="Klenk H.-P."/>
        </authorList>
    </citation>
    <scope>NUCLEOTIDE SEQUENCE [LARGE SCALE GENOMIC DNA]</scope>
    <source>
        <strain evidence="2 3">DSM 45823</strain>
    </source>
</reference>
<dbReference type="SUPFAM" id="SSF110849">
    <property type="entry name" value="ParB/Sulfiredoxin"/>
    <property type="match status" value="1"/>
</dbReference>
<dbReference type="InterPro" id="IPR036086">
    <property type="entry name" value="ParB/Sulfiredoxin_sf"/>
</dbReference>
<organism evidence="2 3">
    <name type="scientific">Thermomonospora cellulosilytica</name>
    <dbReference type="NCBI Taxonomy" id="1411118"/>
    <lineage>
        <taxon>Bacteria</taxon>
        <taxon>Bacillati</taxon>
        <taxon>Actinomycetota</taxon>
        <taxon>Actinomycetes</taxon>
        <taxon>Streptosporangiales</taxon>
        <taxon>Thermomonosporaceae</taxon>
        <taxon>Thermomonospora</taxon>
    </lineage>
</organism>
<keyword evidence="3" id="KW-1185">Reference proteome</keyword>
<protein>
    <recommendedName>
        <fullName evidence="4">ParB/Sulfiredoxin domain-containing protein</fullName>
    </recommendedName>
</protein>
<gene>
    <name evidence="2" type="ORF">HNR21_004856</name>
</gene>
<dbReference type="AlphaFoldDB" id="A0A7W3N1X5"/>
<comment type="caution">
    <text evidence="2">The sequence shown here is derived from an EMBL/GenBank/DDBJ whole genome shotgun (WGS) entry which is preliminary data.</text>
</comment>
<name>A0A7W3N1X5_9ACTN</name>
<accession>A0A7W3N1X5</accession>
<evidence type="ECO:0008006" key="4">
    <source>
        <dbReference type="Google" id="ProtNLM"/>
    </source>
</evidence>
<proteinExistence type="predicted"/>
<evidence type="ECO:0000313" key="2">
    <source>
        <dbReference type="EMBL" id="MBA9005974.1"/>
    </source>
</evidence>
<sequence length="310" mass="31842">MAQTAQTAQVTYLRTAEVPLNDLTPYPGNAKKGDVEAILASLRRNSQYRSLVVREVKKGRLVVLAGNHTMQALKAHGPGDCGQTVKVGDAEQPCGICGNKAWTPTARCEVIRCDDDAARRINVADNRTSDLGEYDDKALLELLGELGGDYTGTGYTPEDYDDLLKVTGALAEETTEFLSAFTAPKDDPAQPSAPPSGPAAGPDGAVGAASLPPGGAPSPGPAAAAPGQPTPAPAAGPAAAAAAAPVVGGVSPMPPPQTTVPIQWVVTLPQRDTIRAALKHAQAAGGFETAAEALTDICQQYLSTVSEENQ</sequence>
<dbReference type="Proteomes" id="UP000539313">
    <property type="component" value="Unassembled WGS sequence"/>
</dbReference>
<evidence type="ECO:0000256" key="1">
    <source>
        <dbReference type="SAM" id="MobiDB-lite"/>
    </source>
</evidence>